<evidence type="ECO:0000313" key="3">
    <source>
        <dbReference type="Proteomes" id="UP001314263"/>
    </source>
</evidence>
<dbReference type="AlphaFoldDB" id="A0AAV1I8D1"/>
<accession>A0AAV1I8D1</accession>
<gene>
    <name evidence="2" type="ORF">CVIRNUC_005760</name>
</gene>
<reference evidence="2 3" key="1">
    <citation type="submission" date="2023-10" db="EMBL/GenBank/DDBJ databases">
        <authorList>
            <person name="Maclean D."/>
            <person name="Macfadyen A."/>
        </authorList>
    </citation>
    <scope>NUCLEOTIDE SEQUENCE [LARGE SCALE GENOMIC DNA]</scope>
</reference>
<dbReference type="CDD" id="cd04873">
    <property type="entry name" value="ACT_UUR-ACR-like"/>
    <property type="match status" value="1"/>
</dbReference>
<comment type="caution">
    <text evidence="2">The sequence shown here is derived from an EMBL/GenBank/DDBJ whole genome shotgun (WGS) entry which is preliminary data.</text>
</comment>
<keyword evidence="1" id="KW-0677">Repeat</keyword>
<dbReference type="PANTHER" id="PTHR31096">
    <property type="entry name" value="ACT DOMAIN-CONTAINING PROTEIN ACR4-RELATED"/>
    <property type="match status" value="1"/>
</dbReference>
<dbReference type="PANTHER" id="PTHR31096:SF22">
    <property type="entry name" value="ACT DOMAIN-CONTAINING PROTEIN ACR4"/>
    <property type="match status" value="1"/>
</dbReference>
<sequence>MAFRFCQGSVKQTRTVYHGVQLDHRSCGTMHAQGLPHRALLQTVPVARSHVCRAIADVETTSSTQSVLELDPVYEGEYCMPGEINIDNESSKTSTKLTVEVKDYPGLLRVIAWVINGVDLLVENAKLSTDDEGIAQNTLWVTDRRGRKLSNFHAEMLAERIGDFVVYCTPDAKTLSSKQFESGRVLVDNEAEQDLTVVTINERKDSTAALLDVASAMTGIGVVIHEAIIQGDKDDSRSDLEAANVSADHLDGPKFKFWVTDRHKNKLDYARATALLYTLNLTFGTEGDALLRSPMVQHSI</sequence>
<evidence type="ECO:0008006" key="4">
    <source>
        <dbReference type="Google" id="ProtNLM"/>
    </source>
</evidence>
<proteinExistence type="predicted"/>
<evidence type="ECO:0000313" key="2">
    <source>
        <dbReference type="EMBL" id="CAK0782542.1"/>
    </source>
</evidence>
<dbReference type="Proteomes" id="UP001314263">
    <property type="component" value="Unassembled WGS sequence"/>
</dbReference>
<keyword evidence="3" id="KW-1185">Reference proteome</keyword>
<organism evidence="2 3">
    <name type="scientific">Coccomyxa viridis</name>
    <dbReference type="NCBI Taxonomy" id="1274662"/>
    <lineage>
        <taxon>Eukaryota</taxon>
        <taxon>Viridiplantae</taxon>
        <taxon>Chlorophyta</taxon>
        <taxon>core chlorophytes</taxon>
        <taxon>Trebouxiophyceae</taxon>
        <taxon>Trebouxiophyceae incertae sedis</taxon>
        <taxon>Coccomyxaceae</taxon>
        <taxon>Coccomyxa</taxon>
    </lineage>
</organism>
<dbReference type="InterPro" id="IPR040217">
    <property type="entry name" value="ACR1-12"/>
</dbReference>
<evidence type="ECO:0000256" key="1">
    <source>
        <dbReference type="ARBA" id="ARBA00022737"/>
    </source>
</evidence>
<dbReference type="EMBL" id="CAUYUE010000007">
    <property type="protein sequence ID" value="CAK0782542.1"/>
    <property type="molecule type" value="Genomic_DNA"/>
</dbReference>
<protein>
    <recommendedName>
        <fullName evidence="4">ACT domain-containing protein</fullName>
    </recommendedName>
</protein>
<name>A0AAV1I8D1_9CHLO</name>